<organism evidence="1">
    <name type="scientific">Rhizophora mucronata</name>
    <name type="common">Asiatic mangrove</name>
    <dbReference type="NCBI Taxonomy" id="61149"/>
    <lineage>
        <taxon>Eukaryota</taxon>
        <taxon>Viridiplantae</taxon>
        <taxon>Streptophyta</taxon>
        <taxon>Embryophyta</taxon>
        <taxon>Tracheophyta</taxon>
        <taxon>Spermatophyta</taxon>
        <taxon>Magnoliopsida</taxon>
        <taxon>eudicotyledons</taxon>
        <taxon>Gunneridae</taxon>
        <taxon>Pentapetalae</taxon>
        <taxon>rosids</taxon>
        <taxon>fabids</taxon>
        <taxon>Malpighiales</taxon>
        <taxon>Rhizophoraceae</taxon>
        <taxon>Rhizophora</taxon>
    </lineage>
</organism>
<reference evidence="1" key="1">
    <citation type="submission" date="2018-02" db="EMBL/GenBank/DDBJ databases">
        <title>Rhizophora mucronata_Transcriptome.</title>
        <authorList>
            <person name="Meera S.P."/>
            <person name="Sreeshan A."/>
            <person name="Augustine A."/>
        </authorList>
    </citation>
    <scope>NUCLEOTIDE SEQUENCE</scope>
    <source>
        <tissue evidence="1">Leaf</tissue>
    </source>
</reference>
<dbReference type="AlphaFoldDB" id="A0A2P2LIA4"/>
<evidence type="ECO:0000313" key="1">
    <source>
        <dbReference type="EMBL" id="MBX17698.1"/>
    </source>
</evidence>
<accession>A0A2P2LIA4</accession>
<protein>
    <submittedName>
        <fullName evidence="1">Uncharacterized protein</fullName>
    </submittedName>
</protein>
<dbReference type="EMBL" id="GGEC01037214">
    <property type="protein sequence ID" value="MBX17698.1"/>
    <property type="molecule type" value="Transcribed_RNA"/>
</dbReference>
<proteinExistence type="predicted"/>
<name>A0A2P2LIA4_RHIMU</name>
<sequence length="35" mass="4318">MQRQVTSRMFQYFKAPKIQNKKRKKIVQLPQNKII</sequence>